<dbReference type="InterPro" id="IPR027443">
    <property type="entry name" value="IPNS-like_sf"/>
</dbReference>
<keyword evidence="5" id="KW-1184">Jasmonic acid signaling pathway</keyword>
<evidence type="ECO:0000256" key="1">
    <source>
        <dbReference type="ARBA" id="ARBA00001954"/>
    </source>
</evidence>
<dbReference type="EMBL" id="QZWG01000003">
    <property type="protein sequence ID" value="RZC19284.1"/>
    <property type="molecule type" value="Genomic_DNA"/>
</dbReference>
<feature type="compositionally biased region" description="Polar residues" evidence="13">
    <location>
        <begin position="78"/>
        <end position="105"/>
    </location>
</feature>
<comment type="similarity">
    <text evidence="3 12">Belongs to the iron/ascorbate-dependent oxidoreductase family.</text>
</comment>
<keyword evidence="9 12" id="KW-0560">Oxidoreductase</keyword>
<evidence type="ECO:0000256" key="10">
    <source>
        <dbReference type="ARBA" id="ARBA00023004"/>
    </source>
</evidence>
<dbReference type="GO" id="GO:1900150">
    <property type="term" value="P:regulation of defense response to fungus"/>
    <property type="evidence" value="ECO:0007669"/>
    <property type="project" value="UniProtKB-ARBA"/>
</dbReference>
<dbReference type="FunFam" id="2.60.120.330:FF:000008">
    <property type="entry name" value="Jasmonate-regulated gene 21"/>
    <property type="match status" value="1"/>
</dbReference>
<dbReference type="InterPro" id="IPR026992">
    <property type="entry name" value="DIOX_N"/>
</dbReference>
<evidence type="ECO:0000313" key="16">
    <source>
        <dbReference type="Proteomes" id="UP000289340"/>
    </source>
</evidence>
<keyword evidence="6" id="KW-0611">Plant defense</keyword>
<sequence length="416" mass="46933">MLLTATKSQITHTHTQIHTLVVWCVPFLYPFAFCVQLTHTHTKMTACQDWPEPVIRVQALAASGLATIPERFIKPKSQRPTNSNNYAPKTNSSQIGHHKNNTTNSNIPVIDMKHIYGGDEGKRAETLRLVSEACQEWGFFQVVNHGVSHELMKGAREVWREFFHQPLDVKEVYANTPLTYEGYGSRLGVKKGAILDWSDYFFLHYMPCSLRDQAKWPALPTSLRSIISEYGEQIVKLGGRILEIMSINLGLREDFLLNAFGGENDLGACLRVNFYPKCPQPDLTLGLSSHSDPGGMTILLPDENVSGLQVRRGEDWVTVKPVPNAFIINMGDQIQVLSNATYKSIEHRVIVNSDKDRVSLAFFYNPRSDIPIQPAKELVTKDRPALYPPMTFDEYRLYIRTRGPSGKAQVESLTSK</sequence>
<evidence type="ECO:0000256" key="3">
    <source>
        <dbReference type="ARBA" id="ARBA00008056"/>
    </source>
</evidence>
<evidence type="ECO:0000256" key="12">
    <source>
        <dbReference type="RuleBase" id="RU003682"/>
    </source>
</evidence>
<dbReference type="GO" id="GO:1900366">
    <property type="term" value="P:negative regulation of defense response to insect"/>
    <property type="evidence" value="ECO:0007669"/>
    <property type="project" value="UniProtKB-ARBA"/>
</dbReference>
<dbReference type="AlphaFoldDB" id="A0A445L8L4"/>
<evidence type="ECO:0000256" key="6">
    <source>
        <dbReference type="ARBA" id="ARBA00022821"/>
    </source>
</evidence>
<evidence type="ECO:0000256" key="13">
    <source>
        <dbReference type="SAM" id="MobiDB-lite"/>
    </source>
</evidence>
<dbReference type="GO" id="GO:0006952">
    <property type="term" value="P:defense response"/>
    <property type="evidence" value="ECO:0007669"/>
    <property type="project" value="UniProtKB-KW"/>
</dbReference>
<dbReference type="GO" id="GO:0051213">
    <property type="term" value="F:dioxygenase activity"/>
    <property type="evidence" value="ECO:0007669"/>
    <property type="project" value="UniProtKB-KW"/>
</dbReference>
<keyword evidence="7" id="KW-0847">Vitamin C</keyword>
<dbReference type="Pfam" id="PF14226">
    <property type="entry name" value="DIOX_N"/>
    <property type="match status" value="1"/>
</dbReference>
<evidence type="ECO:0000256" key="5">
    <source>
        <dbReference type="ARBA" id="ARBA00022819"/>
    </source>
</evidence>
<comment type="cofactor">
    <cofactor evidence="1">
        <name>Fe(2+)</name>
        <dbReference type="ChEBI" id="CHEBI:29033"/>
    </cofactor>
</comment>
<dbReference type="InterPro" id="IPR044861">
    <property type="entry name" value="IPNS-like_FE2OG_OXY"/>
</dbReference>
<reference evidence="15 16" key="1">
    <citation type="submission" date="2018-09" db="EMBL/GenBank/DDBJ databases">
        <title>A high-quality reference genome of wild soybean provides a powerful tool to mine soybean genomes.</title>
        <authorList>
            <person name="Xie M."/>
            <person name="Chung C.Y.L."/>
            <person name="Li M.-W."/>
            <person name="Wong F.-L."/>
            <person name="Chan T.-F."/>
            <person name="Lam H.-M."/>
        </authorList>
    </citation>
    <scope>NUCLEOTIDE SEQUENCE [LARGE SCALE GENOMIC DNA]</scope>
    <source>
        <strain evidence="16">cv. W05</strain>
        <tissue evidence="15">Hypocotyl of etiolated seedlings</tissue>
    </source>
</reference>
<comment type="caution">
    <text evidence="15">The sequence shown here is derived from an EMBL/GenBank/DDBJ whole genome shotgun (WGS) entry which is preliminary data.</text>
</comment>
<dbReference type="InterPro" id="IPR005123">
    <property type="entry name" value="Oxoglu/Fe-dep_dioxygenase_dom"/>
</dbReference>
<dbReference type="GO" id="GO:0031418">
    <property type="term" value="F:L-ascorbic acid binding"/>
    <property type="evidence" value="ECO:0007669"/>
    <property type="project" value="UniProtKB-KW"/>
</dbReference>
<feature type="domain" description="Fe2OG dioxygenase" evidence="14">
    <location>
        <begin position="265"/>
        <end position="366"/>
    </location>
</feature>
<gene>
    <name evidence="15" type="ORF">D0Y65_006196</name>
</gene>
<evidence type="ECO:0000256" key="9">
    <source>
        <dbReference type="ARBA" id="ARBA00023002"/>
    </source>
</evidence>
<comment type="cofactor">
    <cofactor evidence="2">
        <name>L-ascorbate</name>
        <dbReference type="ChEBI" id="CHEBI:38290"/>
    </cofactor>
</comment>
<dbReference type="GO" id="GO:0046872">
    <property type="term" value="F:metal ion binding"/>
    <property type="evidence" value="ECO:0007669"/>
    <property type="project" value="UniProtKB-KW"/>
</dbReference>
<keyword evidence="4 12" id="KW-0479">Metal-binding</keyword>
<organism evidence="15 16">
    <name type="scientific">Glycine soja</name>
    <name type="common">Wild soybean</name>
    <dbReference type="NCBI Taxonomy" id="3848"/>
    <lineage>
        <taxon>Eukaryota</taxon>
        <taxon>Viridiplantae</taxon>
        <taxon>Streptophyta</taxon>
        <taxon>Embryophyta</taxon>
        <taxon>Tracheophyta</taxon>
        <taxon>Spermatophyta</taxon>
        <taxon>Magnoliopsida</taxon>
        <taxon>eudicotyledons</taxon>
        <taxon>Gunneridae</taxon>
        <taxon>Pentapetalae</taxon>
        <taxon>rosids</taxon>
        <taxon>fabids</taxon>
        <taxon>Fabales</taxon>
        <taxon>Fabaceae</taxon>
        <taxon>Papilionoideae</taxon>
        <taxon>50 kb inversion clade</taxon>
        <taxon>NPAAA clade</taxon>
        <taxon>indigoferoid/millettioid clade</taxon>
        <taxon>Phaseoleae</taxon>
        <taxon>Glycine</taxon>
        <taxon>Glycine subgen. Soja</taxon>
    </lineage>
</organism>
<comment type="catalytic activity">
    <reaction evidence="11">
        <text>jasmonate + 2-oxoglutarate + O2 = (1R,2R)-12-hydroxyjasmonate + succinate + CO2</text>
        <dbReference type="Rhea" id="RHEA:67144"/>
        <dbReference type="ChEBI" id="CHEBI:15379"/>
        <dbReference type="ChEBI" id="CHEBI:16526"/>
        <dbReference type="ChEBI" id="CHEBI:16810"/>
        <dbReference type="ChEBI" id="CHEBI:30031"/>
        <dbReference type="ChEBI" id="CHEBI:58431"/>
        <dbReference type="ChEBI" id="CHEBI:132022"/>
    </reaction>
    <physiologicalReaction direction="left-to-right" evidence="11">
        <dbReference type="Rhea" id="RHEA:67145"/>
    </physiologicalReaction>
</comment>
<dbReference type="Pfam" id="PF03171">
    <property type="entry name" value="2OG-FeII_Oxy"/>
    <property type="match status" value="1"/>
</dbReference>
<keyword evidence="8 15" id="KW-0223">Dioxygenase</keyword>
<proteinExistence type="inferred from homology"/>
<dbReference type="GO" id="GO:2000022">
    <property type="term" value="P:regulation of jasmonic acid mediated signaling pathway"/>
    <property type="evidence" value="ECO:0007669"/>
    <property type="project" value="UniProtKB-ARBA"/>
</dbReference>
<feature type="region of interest" description="Disordered" evidence="13">
    <location>
        <begin position="71"/>
        <end position="105"/>
    </location>
</feature>
<evidence type="ECO:0000256" key="2">
    <source>
        <dbReference type="ARBA" id="ARBA00001961"/>
    </source>
</evidence>
<evidence type="ECO:0000256" key="7">
    <source>
        <dbReference type="ARBA" id="ARBA00022896"/>
    </source>
</evidence>
<dbReference type="InterPro" id="IPR050295">
    <property type="entry name" value="Plant_2OG-oxidoreductases"/>
</dbReference>
<evidence type="ECO:0000259" key="14">
    <source>
        <dbReference type="PROSITE" id="PS51471"/>
    </source>
</evidence>
<dbReference type="SUPFAM" id="SSF51197">
    <property type="entry name" value="Clavaminate synthase-like"/>
    <property type="match status" value="1"/>
</dbReference>
<keyword evidence="16" id="KW-1185">Reference proteome</keyword>
<accession>A0A445L8L4</accession>
<name>A0A445L8L4_GLYSO</name>
<dbReference type="Proteomes" id="UP000289340">
    <property type="component" value="Chromosome 3"/>
</dbReference>
<dbReference type="GO" id="GO:0120091">
    <property type="term" value="F:jasmonic acid hydrolase"/>
    <property type="evidence" value="ECO:0007669"/>
    <property type="project" value="UniProtKB-ARBA"/>
</dbReference>
<evidence type="ECO:0000256" key="4">
    <source>
        <dbReference type="ARBA" id="ARBA00022723"/>
    </source>
</evidence>
<evidence type="ECO:0000256" key="11">
    <source>
        <dbReference type="ARBA" id="ARBA00052139"/>
    </source>
</evidence>
<evidence type="ECO:0000313" key="15">
    <source>
        <dbReference type="EMBL" id="RZC19284.1"/>
    </source>
</evidence>
<dbReference type="PANTHER" id="PTHR47991">
    <property type="entry name" value="OXOGLUTARATE/IRON-DEPENDENT DIOXYGENASE"/>
    <property type="match status" value="1"/>
</dbReference>
<dbReference type="PROSITE" id="PS51471">
    <property type="entry name" value="FE2OG_OXY"/>
    <property type="match status" value="1"/>
</dbReference>
<evidence type="ECO:0000256" key="8">
    <source>
        <dbReference type="ARBA" id="ARBA00022964"/>
    </source>
</evidence>
<keyword evidence="10 12" id="KW-0408">Iron</keyword>
<protein>
    <submittedName>
        <fullName evidence="15">Putative 2-oxoglutarate-dependent dioxygenase</fullName>
    </submittedName>
</protein>
<dbReference type="Gene3D" id="2.60.120.330">
    <property type="entry name" value="B-lactam Antibiotic, Isopenicillin N Synthase, Chain"/>
    <property type="match status" value="1"/>
</dbReference>